<evidence type="ECO:0000313" key="1">
    <source>
        <dbReference type="EMBL" id="TKR67287.1"/>
    </source>
</evidence>
<name>A0A4U5MDP8_STECR</name>
<reference evidence="1 2" key="2">
    <citation type="journal article" date="2019" name="G3 (Bethesda)">
        <title>Hybrid Assembly of the Genome of the Entomopathogenic Nematode Steinernema carpocapsae Identifies the X-Chromosome.</title>
        <authorList>
            <person name="Serra L."/>
            <person name="Macchietto M."/>
            <person name="Macias-Munoz A."/>
            <person name="McGill C.J."/>
            <person name="Rodriguez I.M."/>
            <person name="Rodriguez B."/>
            <person name="Murad R."/>
            <person name="Mortazavi A."/>
        </authorList>
    </citation>
    <scope>NUCLEOTIDE SEQUENCE [LARGE SCALE GENOMIC DNA]</scope>
    <source>
        <strain evidence="1 2">ALL</strain>
    </source>
</reference>
<protein>
    <submittedName>
        <fullName evidence="1">Uncharacterized protein</fullName>
    </submittedName>
</protein>
<dbReference type="AlphaFoldDB" id="A0A4U5MDP8"/>
<sequence>MICCRQWIVDVGRTPLLSARISILQTSHVLSQSLLITQEFLYVLACTTLVYFESSSLCYDSPTLPAYFVTYSGLAKASTKTLPCIDMSTLAPICNIRISCHFFLSCT</sequence>
<gene>
    <name evidence="1" type="ORF">L596_023463</name>
</gene>
<comment type="caution">
    <text evidence="1">The sequence shown here is derived from an EMBL/GenBank/DDBJ whole genome shotgun (WGS) entry which is preliminary data.</text>
</comment>
<dbReference type="EMBL" id="AZBU02000008">
    <property type="protein sequence ID" value="TKR67287.1"/>
    <property type="molecule type" value="Genomic_DNA"/>
</dbReference>
<reference evidence="1 2" key="1">
    <citation type="journal article" date="2015" name="Genome Biol.">
        <title>Comparative genomics of Steinernema reveals deeply conserved gene regulatory networks.</title>
        <authorList>
            <person name="Dillman A.R."/>
            <person name="Macchietto M."/>
            <person name="Porter C.F."/>
            <person name="Rogers A."/>
            <person name="Williams B."/>
            <person name="Antoshechkin I."/>
            <person name="Lee M.M."/>
            <person name="Goodwin Z."/>
            <person name="Lu X."/>
            <person name="Lewis E.E."/>
            <person name="Goodrich-Blair H."/>
            <person name="Stock S.P."/>
            <person name="Adams B.J."/>
            <person name="Sternberg P.W."/>
            <person name="Mortazavi A."/>
        </authorList>
    </citation>
    <scope>NUCLEOTIDE SEQUENCE [LARGE SCALE GENOMIC DNA]</scope>
    <source>
        <strain evidence="1 2">ALL</strain>
    </source>
</reference>
<organism evidence="1 2">
    <name type="scientific">Steinernema carpocapsae</name>
    <name type="common">Entomopathogenic nematode</name>
    <dbReference type="NCBI Taxonomy" id="34508"/>
    <lineage>
        <taxon>Eukaryota</taxon>
        <taxon>Metazoa</taxon>
        <taxon>Ecdysozoa</taxon>
        <taxon>Nematoda</taxon>
        <taxon>Chromadorea</taxon>
        <taxon>Rhabditida</taxon>
        <taxon>Tylenchina</taxon>
        <taxon>Panagrolaimomorpha</taxon>
        <taxon>Strongyloidoidea</taxon>
        <taxon>Steinernematidae</taxon>
        <taxon>Steinernema</taxon>
    </lineage>
</organism>
<keyword evidence="2" id="KW-1185">Reference proteome</keyword>
<dbReference type="Proteomes" id="UP000298663">
    <property type="component" value="Unassembled WGS sequence"/>
</dbReference>
<accession>A0A4U5MDP8</accession>
<evidence type="ECO:0000313" key="2">
    <source>
        <dbReference type="Proteomes" id="UP000298663"/>
    </source>
</evidence>
<proteinExistence type="predicted"/>